<sequence>MNDISVQTNVEKFQMTKDAETITDKFVCGDNERVELKTDNSAPPILGDLEITGTNPSSTDITFDRIPLLLYQGENEETPEIDPESFEVDEPELIEIFQNSKISFSSLDNPCPHHFSTNPFLVTNPFELKKTNAFKRLSTGITNPFYGVLDDDKISVRSTSVSRKKVISLPVISRSKLSLKRNVKQFKSWIKSRRSVNNSLRYTKLN</sequence>
<protein>
    <submittedName>
        <fullName evidence="1">Uncharacterized protein</fullName>
    </submittedName>
</protein>
<evidence type="ECO:0000313" key="1">
    <source>
        <dbReference type="EMBL" id="GBN07747.1"/>
    </source>
</evidence>
<reference evidence="1 2" key="1">
    <citation type="journal article" date="2019" name="Sci. Rep.">
        <title>Orb-weaving spider Araneus ventricosus genome elucidates the spidroin gene catalogue.</title>
        <authorList>
            <person name="Kono N."/>
            <person name="Nakamura H."/>
            <person name="Ohtoshi R."/>
            <person name="Moran D.A.P."/>
            <person name="Shinohara A."/>
            <person name="Yoshida Y."/>
            <person name="Fujiwara M."/>
            <person name="Mori M."/>
            <person name="Tomita M."/>
            <person name="Arakawa K."/>
        </authorList>
    </citation>
    <scope>NUCLEOTIDE SEQUENCE [LARGE SCALE GENOMIC DNA]</scope>
</reference>
<evidence type="ECO:0000313" key="2">
    <source>
        <dbReference type="Proteomes" id="UP000499080"/>
    </source>
</evidence>
<organism evidence="1 2">
    <name type="scientific">Araneus ventricosus</name>
    <name type="common">Orbweaver spider</name>
    <name type="synonym">Epeira ventricosa</name>
    <dbReference type="NCBI Taxonomy" id="182803"/>
    <lineage>
        <taxon>Eukaryota</taxon>
        <taxon>Metazoa</taxon>
        <taxon>Ecdysozoa</taxon>
        <taxon>Arthropoda</taxon>
        <taxon>Chelicerata</taxon>
        <taxon>Arachnida</taxon>
        <taxon>Araneae</taxon>
        <taxon>Araneomorphae</taxon>
        <taxon>Entelegynae</taxon>
        <taxon>Araneoidea</taxon>
        <taxon>Araneidae</taxon>
        <taxon>Araneus</taxon>
    </lineage>
</organism>
<comment type="caution">
    <text evidence="1">The sequence shown here is derived from an EMBL/GenBank/DDBJ whole genome shotgun (WGS) entry which is preliminary data.</text>
</comment>
<dbReference type="EMBL" id="BGPR01005185">
    <property type="protein sequence ID" value="GBN07747.1"/>
    <property type="molecule type" value="Genomic_DNA"/>
</dbReference>
<dbReference type="Proteomes" id="UP000499080">
    <property type="component" value="Unassembled WGS sequence"/>
</dbReference>
<dbReference type="AlphaFoldDB" id="A0A4Y2L1K6"/>
<proteinExistence type="predicted"/>
<accession>A0A4Y2L1K6</accession>
<name>A0A4Y2L1K6_ARAVE</name>
<gene>
    <name evidence="1" type="ORF">AVEN_57876_1</name>
</gene>
<keyword evidence="2" id="KW-1185">Reference proteome</keyword>